<sequence length="123" mass="13270">MFVLPCSFRPVRHTELLIIADAASSSSMVYDDVEKCYAEVRIDTEALIDNALRVLYLGSPHFHPPLFAHNTTPRDVVCMPLGDGGTSSENVLLQTTSDGKDGCIVLEGGASVDSPFPARFALT</sequence>
<dbReference type="AlphaFoldDB" id="A0A9P5TER1"/>
<evidence type="ECO:0000313" key="1">
    <source>
        <dbReference type="EMBL" id="KAF8487491.1"/>
    </source>
</evidence>
<reference evidence="1" key="1">
    <citation type="submission" date="2019-10" db="EMBL/GenBank/DDBJ databases">
        <authorList>
            <consortium name="DOE Joint Genome Institute"/>
            <person name="Kuo A."/>
            <person name="Miyauchi S."/>
            <person name="Kiss E."/>
            <person name="Drula E."/>
            <person name="Kohler A."/>
            <person name="Sanchez-Garcia M."/>
            <person name="Andreopoulos B."/>
            <person name="Barry K.W."/>
            <person name="Bonito G."/>
            <person name="Buee M."/>
            <person name="Carver A."/>
            <person name="Chen C."/>
            <person name="Cichocki N."/>
            <person name="Clum A."/>
            <person name="Culley D."/>
            <person name="Crous P.W."/>
            <person name="Fauchery L."/>
            <person name="Girlanda M."/>
            <person name="Hayes R."/>
            <person name="Keri Z."/>
            <person name="LaButti K."/>
            <person name="Lipzen A."/>
            <person name="Lombard V."/>
            <person name="Magnuson J."/>
            <person name="Maillard F."/>
            <person name="Morin E."/>
            <person name="Murat C."/>
            <person name="Nolan M."/>
            <person name="Ohm R."/>
            <person name="Pangilinan J."/>
            <person name="Pereira M."/>
            <person name="Perotto S."/>
            <person name="Peter M."/>
            <person name="Riley R."/>
            <person name="Sitrit Y."/>
            <person name="Stielow B."/>
            <person name="Szollosi G."/>
            <person name="Zifcakova L."/>
            <person name="Stursova M."/>
            <person name="Spatafora J.W."/>
            <person name="Tedersoo L."/>
            <person name="Vaario L.-M."/>
            <person name="Yamada A."/>
            <person name="Yan M."/>
            <person name="Wang P."/>
            <person name="Xu J."/>
            <person name="Bruns T."/>
            <person name="Baldrian P."/>
            <person name="Vilgalys R."/>
            <person name="Henrissat B."/>
            <person name="Grigoriev I.V."/>
            <person name="Hibbett D."/>
            <person name="Nagy L.G."/>
            <person name="Martin F.M."/>
        </authorList>
    </citation>
    <scope>NUCLEOTIDE SEQUENCE</scope>
    <source>
        <strain evidence="1">Prilba</strain>
    </source>
</reference>
<dbReference type="EMBL" id="WHVB01000001">
    <property type="protein sequence ID" value="KAF8487491.1"/>
    <property type="molecule type" value="Genomic_DNA"/>
</dbReference>
<keyword evidence="2" id="KW-1185">Reference proteome</keyword>
<dbReference type="OrthoDB" id="10261055at2759"/>
<reference evidence="1" key="2">
    <citation type="journal article" date="2020" name="Nat. Commun.">
        <title>Large-scale genome sequencing of mycorrhizal fungi provides insights into the early evolution of symbiotic traits.</title>
        <authorList>
            <person name="Miyauchi S."/>
            <person name="Kiss E."/>
            <person name="Kuo A."/>
            <person name="Drula E."/>
            <person name="Kohler A."/>
            <person name="Sanchez-Garcia M."/>
            <person name="Morin E."/>
            <person name="Andreopoulos B."/>
            <person name="Barry K.W."/>
            <person name="Bonito G."/>
            <person name="Buee M."/>
            <person name="Carver A."/>
            <person name="Chen C."/>
            <person name="Cichocki N."/>
            <person name="Clum A."/>
            <person name="Culley D."/>
            <person name="Crous P.W."/>
            <person name="Fauchery L."/>
            <person name="Girlanda M."/>
            <person name="Hayes R.D."/>
            <person name="Keri Z."/>
            <person name="LaButti K."/>
            <person name="Lipzen A."/>
            <person name="Lombard V."/>
            <person name="Magnuson J."/>
            <person name="Maillard F."/>
            <person name="Murat C."/>
            <person name="Nolan M."/>
            <person name="Ohm R.A."/>
            <person name="Pangilinan J."/>
            <person name="Pereira M.F."/>
            <person name="Perotto S."/>
            <person name="Peter M."/>
            <person name="Pfister S."/>
            <person name="Riley R."/>
            <person name="Sitrit Y."/>
            <person name="Stielow J.B."/>
            <person name="Szollosi G."/>
            <person name="Zifcakova L."/>
            <person name="Stursova M."/>
            <person name="Spatafora J.W."/>
            <person name="Tedersoo L."/>
            <person name="Vaario L.M."/>
            <person name="Yamada A."/>
            <person name="Yan M."/>
            <person name="Wang P."/>
            <person name="Xu J."/>
            <person name="Bruns T."/>
            <person name="Baldrian P."/>
            <person name="Vilgalys R."/>
            <person name="Dunand C."/>
            <person name="Henrissat B."/>
            <person name="Grigoriev I.V."/>
            <person name="Hibbett D."/>
            <person name="Nagy L.G."/>
            <person name="Martin F.M."/>
        </authorList>
    </citation>
    <scope>NUCLEOTIDE SEQUENCE</scope>
    <source>
        <strain evidence="1">Prilba</strain>
    </source>
</reference>
<proteinExistence type="predicted"/>
<gene>
    <name evidence="1" type="ORF">DFH94DRAFT_706716</name>
</gene>
<evidence type="ECO:0000313" key="2">
    <source>
        <dbReference type="Proteomes" id="UP000759537"/>
    </source>
</evidence>
<accession>A0A9P5TER1</accession>
<name>A0A9P5TER1_9AGAM</name>
<organism evidence="1 2">
    <name type="scientific">Russula ochroleuca</name>
    <dbReference type="NCBI Taxonomy" id="152965"/>
    <lineage>
        <taxon>Eukaryota</taxon>
        <taxon>Fungi</taxon>
        <taxon>Dikarya</taxon>
        <taxon>Basidiomycota</taxon>
        <taxon>Agaricomycotina</taxon>
        <taxon>Agaricomycetes</taxon>
        <taxon>Russulales</taxon>
        <taxon>Russulaceae</taxon>
        <taxon>Russula</taxon>
    </lineage>
</organism>
<comment type="caution">
    <text evidence="1">The sequence shown here is derived from an EMBL/GenBank/DDBJ whole genome shotgun (WGS) entry which is preliminary data.</text>
</comment>
<dbReference type="Proteomes" id="UP000759537">
    <property type="component" value="Unassembled WGS sequence"/>
</dbReference>
<protein>
    <submittedName>
        <fullName evidence="1">Uncharacterized protein</fullName>
    </submittedName>
</protein>